<evidence type="ECO:0000313" key="1">
    <source>
        <dbReference type="EMBL" id="DAE03479.1"/>
    </source>
</evidence>
<reference evidence="1" key="1">
    <citation type="journal article" date="2021" name="Proc. Natl. Acad. Sci. U.S.A.">
        <title>A Catalog of Tens of Thousands of Viruses from Human Metagenomes Reveals Hidden Associations with Chronic Diseases.</title>
        <authorList>
            <person name="Tisza M.J."/>
            <person name="Buck C.B."/>
        </authorList>
    </citation>
    <scope>NUCLEOTIDE SEQUENCE</scope>
    <source>
        <strain evidence="1">CtPat53</strain>
    </source>
</reference>
<organism evidence="1">
    <name type="scientific">Siphoviridae sp. ctPat53</name>
    <dbReference type="NCBI Taxonomy" id="2825486"/>
    <lineage>
        <taxon>Viruses</taxon>
        <taxon>Duplodnaviria</taxon>
        <taxon>Heunggongvirae</taxon>
        <taxon>Uroviricota</taxon>
        <taxon>Caudoviricetes</taxon>
    </lineage>
</organism>
<accession>A0A8S5P8H1</accession>
<dbReference type="EMBL" id="BK015367">
    <property type="protein sequence ID" value="DAE03479.1"/>
    <property type="molecule type" value="Genomic_DNA"/>
</dbReference>
<proteinExistence type="predicted"/>
<name>A0A8S5P8H1_9CAUD</name>
<protein>
    <submittedName>
        <fullName evidence="1">Virion morphogenesis protein</fullName>
    </submittedName>
</protein>
<sequence>MARIEFGDIEALMDDLRQLGEDTEEMALEIVAEQQDILYEAQQKTAESMLQGPYYAGDVKAGMHVKTPFSTGNGAEARITFEGTAHGNRIGEIAFINEYGKTNQPARPFIQMAIEQEDGNLGKAADKIVDKYLKKAGL</sequence>